<dbReference type="InterPro" id="IPR024074">
    <property type="entry name" value="AS_cat/multimer_dom_body"/>
</dbReference>
<dbReference type="AlphaFoldDB" id="A0A955RK46"/>
<evidence type="ECO:0000259" key="10">
    <source>
        <dbReference type="Pfam" id="PF00764"/>
    </source>
</evidence>
<keyword evidence="6 9" id="KW-0028">Amino-acid biosynthesis</keyword>
<dbReference type="PROSITE" id="PS00564">
    <property type="entry name" value="ARGININOSUCCIN_SYN_1"/>
    <property type="match status" value="1"/>
</dbReference>
<dbReference type="InterPro" id="IPR014729">
    <property type="entry name" value="Rossmann-like_a/b/a_fold"/>
</dbReference>
<dbReference type="GO" id="GO:0004055">
    <property type="term" value="F:argininosuccinate synthase activity"/>
    <property type="evidence" value="ECO:0007669"/>
    <property type="project" value="UniProtKB-UniRule"/>
</dbReference>
<accession>A0A955RK46</accession>
<keyword evidence="7 9" id="KW-0547">Nucleotide-binding</keyword>
<feature type="binding site" evidence="9">
    <location>
        <position position="279"/>
    </location>
    <ligand>
        <name>L-citrulline</name>
        <dbReference type="ChEBI" id="CHEBI:57743"/>
    </ligand>
</feature>
<dbReference type="Pfam" id="PF00764">
    <property type="entry name" value="Arginosuc_synth"/>
    <property type="match status" value="1"/>
</dbReference>
<evidence type="ECO:0000313" key="13">
    <source>
        <dbReference type="Proteomes" id="UP000754563"/>
    </source>
</evidence>
<dbReference type="PANTHER" id="PTHR11587">
    <property type="entry name" value="ARGININOSUCCINATE SYNTHASE"/>
    <property type="match status" value="1"/>
</dbReference>
<feature type="binding site" evidence="9">
    <location>
        <position position="105"/>
    </location>
    <ligand>
        <name>L-citrulline</name>
        <dbReference type="ChEBI" id="CHEBI:57743"/>
    </ligand>
</feature>
<evidence type="ECO:0000256" key="6">
    <source>
        <dbReference type="ARBA" id="ARBA00022605"/>
    </source>
</evidence>
<comment type="caution">
    <text evidence="12">The sequence shown here is derived from an EMBL/GenBank/DDBJ whole genome shotgun (WGS) entry which is preliminary data.</text>
</comment>
<comment type="caution">
    <text evidence="9">Lacks conserved residue(s) required for the propagation of feature annotation.</text>
</comment>
<dbReference type="NCBIfam" id="TIGR00032">
    <property type="entry name" value="argG"/>
    <property type="match status" value="1"/>
</dbReference>
<dbReference type="GO" id="GO:0005737">
    <property type="term" value="C:cytoplasm"/>
    <property type="evidence" value="ECO:0007669"/>
    <property type="project" value="UniProtKB-SubCell"/>
</dbReference>
<feature type="domain" description="Arginosuccinate synthase C-terminal" evidence="11">
    <location>
        <begin position="192"/>
        <end position="409"/>
    </location>
</feature>
<comment type="similarity">
    <text evidence="9">Belongs to the argininosuccinate synthase family. Type 1 subfamily.</text>
</comment>
<dbReference type="FunFam" id="3.90.1260.10:FF:000007">
    <property type="entry name" value="Argininosuccinate synthase"/>
    <property type="match status" value="1"/>
</dbReference>
<dbReference type="InterPro" id="IPR023434">
    <property type="entry name" value="Arginosuc_synth_type_1_subfam"/>
</dbReference>
<dbReference type="PANTHER" id="PTHR11587:SF2">
    <property type="entry name" value="ARGININOSUCCINATE SYNTHASE"/>
    <property type="match status" value="1"/>
</dbReference>
<dbReference type="InterPro" id="IPR001518">
    <property type="entry name" value="Arginosuc_synth"/>
</dbReference>
<feature type="binding site" evidence="9">
    <location>
        <begin position="26"/>
        <end position="34"/>
    </location>
    <ligand>
        <name>ATP</name>
        <dbReference type="ChEBI" id="CHEBI:30616"/>
    </ligand>
</feature>
<dbReference type="SUPFAM" id="SSF69864">
    <property type="entry name" value="Argininosuccinate synthetase, C-terminal domain"/>
    <property type="match status" value="1"/>
</dbReference>
<evidence type="ECO:0000256" key="4">
    <source>
        <dbReference type="ARBA" id="ARBA00022571"/>
    </source>
</evidence>
<dbReference type="Pfam" id="PF20979">
    <property type="entry name" value="Arginosuc_syn_C"/>
    <property type="match status" value="1"/>
</dbReference>
<feature type="binding site" evidence="9">
    <location>
        <position position="145"/>
    </location>
    <ligand>
        <name>L-citrulline</name>
        <dbReference type="ChEBI" id="CHEBI:57743"/>
    </ligand>
</feature>
<dbReference type="CDD" id="cd01999">
    <property type="entry name" value="ASS"/>
    <property type="match status" value="1"/>
</dbReference>
<comment type="subcellular location">
    <subcellularLocation>
        <location evidence="9">Cytoplasm</location>
    </subcellularLocation>
</comment>
<feature type="binding site" evidence="9">
    <location>
        <position position="193"/>
    </location>
    <ligand>
        <name>L-citrulline</name>
        <dbReference type="ChEBI" id="CHEBI:57743"/>
    </ligand>
</feature>
<comment type="subunit">
    <text evidence="2 9">Homotetramer.</text>
</comment>
<keyword evidence="4 9" id="KW-0055">Arginine biosynthesis</keyword>
<feature type="binding site" evidence="9">
    <location>
        <position position="291"/>
    </location>
    <ligand>
        <name>L-citrulline</name>
        <dbReference type="ChEBI" id="CHEBI:57743"/>
    </ligand>
</feature>
<evidence type="ECO:0000313" key="12">
    <source>
        <dbReference type="EMBL" id="MCA9385406.1"/>
    </source>
</evidence>
<proteinExistence type="inferred from homology"/>
<dbReference type="GO" id="GO:0000050">
    <property type="term" value="P:urea cycle"/>
    <property type="evidence" value="ECO:0007669"/>
    <property type="project" value="TreeGrafter"/>
</dbReference>
<evidence type="ECO:0000256" key="5">
    <source>
        <dbReference type="ARBA" id="ARBA00022598"/>
    </source>
</evidence>
<evidence type="ECO:0000256" key="7">
    <source>
        <dbReference type="ARBA" id="ARBA00022741"/>
    </source>
</evidence>
<dbReference type="GO" id="GO:0000053">
    <property type="term" value="P:argininosuccinate metabolic process"/>
    <property type="evidence" value="ECO:0007669"/>
    <property type="project" value="TreeGrafter"/>
</dbReference>
<dbReference type="Gene3D" id="3.40.50.620">
    <property type="entry name" value="HUPs"/>
    <property type="match status" value="1"/>
</dbReference>
<evidence type="ECO:0000256" key="2">
    <source>
        <dbReference type="ARBA" id="ARBA00011881"/>
    </source>
</evidence>
<keyword evidence="8 9" id="KW-0067">ATP-binding</keyword>
<dbReference type="GO" id="GO:0005524">
    <property type="term" value="F:ATP binding"/>
    <property type="evidence" value="ECO:0007669"/>
    <property type="project" value="UniProtKB-UniRule"/>
</dbReference>
<name>A0A955RK46_9BACT</name>
<evidence type="ECO:0000256" key="1">
    <source>
        <dbReference type="ARBA" id="ARBA00004967"/>
    </source>
</evidence>
<feature type="binding site" evidence="9">
    <location>
        <position position="142"/>
    </location>
    <ligand>
        <name>L-aspartate</name>
        <dbReference type="ChEBI" id="CHEBI:29991"/>
    </ligand>
</feature>
<dbReference type="EMBL" id="JAGQLH010000018">
    <property type="protein sequence ID" value="MCA9385406.1"/>
    <property type="molecule type" value="Genomic_DNA"/>
</dbReference>
<protein>
    <recommendedName>
        <fullName evidence="3 9">Argininosuccinate synthase</fullName>
        <ecNumber evidence="3 9">6.3.4.5</ecNumber>
    </recommendedName>
    <alternativeName>
        <fullName evidence="9">Citrulline--aspartate ligase</fullName>
    </alternativeName>
</protein>
<evidence type="ECO:0000259" key="11">
    <source>
        <dbReference type="Pfam" id="PF20979"/>
    </source>
</evidence>
<feature type="binding site" evidence="9">
    <location>
        <position position="135"/>
    </location>
    <ligand>
        <name>ATP</name>
        <dbReference type="ChEBI" id="CHEBI:30616"/>
    </ligand>
</feature>
<dbReference type="Gene3D" id="3.90.1260.10">
    <property type="entry name" value="Argininosuccinate synthetase, chain A, domain 2"/>
    <property type="match status" value="1"/>
</dbReference>
<evidence type="ECO:0000256" key="3">
    <source>
        <dbReference type="ARBA" id="ARBA00012286"/>
    </source>
</evidence>
<keyword evidence="5 9" id="KW-0436">Ligase</keyword>
<feature type="domain" description="Arginosuccinate synthase-like N-terminal" evidence="10">
    <location>
        <begin position="22"/>
        <end position="183"/>
    </location>
</feature>
<dbReference type="EC" id="6.3.4.5" evidence="3 9"/>
<dbReference type="SUPFAM" id="SSF52402">
    <property type="entry name" value="Adenine nucleotide alpha hydrolases-like"/>
    <property type="match status" value="1"/>
</dbReference>
<evidence type="ECO:0000256" key="9">
    <source>
        <dbReference type="HAMAP-Rule" id="MF_00005"/>
    </source>
</evidence>
<evidence type="ECO:0000256" key="8">
    <source>
        <dbReference type="ARBA" id="ARBA00022840"/>
    </source>
</evidence>
<dbReference type="FunFam" id="3.40.50.620:FF:000019">
    <property type="entry name" value="Argininosuccinate synthase"/>
    <property type="match status" value="1"/>
</dbReference>
<dbReference type="GO" id="GO:0006526">
    <property type="term" value="P:L-arginine biosynthetic process"/>
    <property type="evidence" value="ECO:0007669"/>
    <property type="project" value="UniProtKB-UniRule"/>
</dbReference>
<comment type="pathway">
    <text evidence="1 9">Amino-acid biosynthesis; L-arginine biosynthesis; L-arginine from L-ornithine and carbamoyl phosphate: step 2/3.</text>
</comment>
<feature type="binding site" evidence="9">
    <location>
        <position position="141"/>
    </location>
    <ligand>
        <name>L-aspartate</name>
        <dbReference type="ChEBI" id="CHEBI:29991"/>
    </ligand>
</feature>
<keyword evidence="9" id="KW-0963">Cytoplasm</keyword>
<comment type="catalytic activity">
    <reaction evidence="9">
        <text>L-citrulline + L-aspartate + ATP = 2-(N(omega)-L-arginino)succinate + AMP + diphosphate + H(+)</text>
        <dbReference type="Rhea" id="RHEA:10932"/>
        <dbReference type="ChEBI" id="CHEBI:15378"/>
        <dbReference type="ChEBI" id="CHEBI:29991"/>
        <dbReference type="ChEBI" id="CHEBI:30616"/>
        <dbReference type="ChEBI" id="CHEBI:33019"/>
        <dbReference type="ChEBI" id="CHEBI:57472"/>
        <dbReference type="ChEBI" id="CHEBI:57743"/>
        <dbReference type="ChEBI" id="CHEBI:456215"/>
        <dbReference type="EC" id="6.3.4.5"/>
    </reaction>
</comment>
<dbReference type="Proteomes" id="UP000754563">
    <property type="component" value="Unassembled WGS sequence"/>
</dbReference>
<dbReference type="HAMAP" id="MF_00005">
    <property type="entry name" value="Arg_succ_synth_type1"/>
    <property type="match status" value="1"/>
</dbReference>
<gene>
    <name evidence="9" type="primary">argG</name>
    <name evidence="12" type="ORF">KC717_02035</name>
</gene>
<reference evidence="12" key="2">
    <citation type="journal article" date="2021" name="Microbiome">
        <title>Successional dynamics and alternative stable states in a saline activated sludge microbial community over 9 years.</title>
        <authorList>
            <person name="Wang Y."/>
            <person name="Ye J."/>
            <person name="Ju F."/>
            <person name="Liu L."/>
            <person name="Boyd J.A."/>
            <person name="Deng Y."/>
            <person name="Parks D.H."/>
            <person name="Jiang X."/>
            <person name="Yin X."/>
            <person name="Woodcroft B.J."/>
            <person name="Tyson G.W."/>
            <person name="Hugenholtz P."/>
            <person name="Polz M.F."/>
            <person name="Zhang T."/>
        </authorList>
    </citation>
    <scope>NUCLEOTIDE SEQUENCE</scope>
    <source>
        <strain evidence="12">HKST-UBA11</strain>
    </source>
</reference>
<dbReference type="PROSITE" id="PS00565">
    <property type="entry name" value="ARGININOSUCCIN_SYN_2"/>
    <property type="match status" value="1"/>
</dbReference>
<reference evidence="12" key="1">
    <citation type="submission" date="2020-04" db="EMBL/GenBank/DDBJ databases">
        <authorList>
            <person name="Zhang T."/>
        </authorList>
    </citation>
    <scope>NUCLEOTIDE SEQUENCE</scope>
    <source>
        <strain evidence="12">HKST-UBA11</strain>
    </source>
</reference>
<dbReference type="InterPro" id="IPR018223">
    <property type="entry name" value="Arginosuc_synth_CS"/>
</dbReference>
<feature type="binding site" evidence="9">
    <location>
        <position position="137"/>
    </location>
    <ligand>
        <name>L-aspartate</name>
        <dbReference type="ChEBI" id="CHEBI:29991"/>
    </ligand>
</feature>
<dbReference type="NCBIfam" id="NF001770">
    <property type="entry name" value="PRK00509.1"/>
    <property type="match status" value="1"/>
</dbReference>
<feature type="binding site" evidence="9">
    <location>
        <position position="141"/>
    </location>
    <ligand>
        <name>L-citrulline</name>
        <dbReference type="ChEBI" id="CHEBI:57743"/>
    </ligand>
</feature>
<dbReference type="InterPro" id="IPR048268">
    <property type="entry name" value="Arginosuc_syn_C"/>
</dbReference>
<dbReference type="InterPro" id="IPR048267">
    <property type="entry name" value="Arginosuc_syn_N"/>
</dbReference>
<organism evidence="12 13">
    <name type="scientific">Candidatus Dojkabacteria bacterium</name>
    <dbReference type="NCBI Taxonomy" id="2099670"/>
    <lineage>
        <taxon>Bacteria</taxon>
        <taxon>Candidatus Dojkabacteria</taxon>
    </lineage>
</organism>
<sequence>MNQLTTYKKVASYEAQKKDISKVLLLYSGGLDTSTMIKWIKDTYDVKIIAVTMDLGQQEGNLEEIKQKALDLGADEAITVDVKDEFAEEFIAKGIKANASYQGDYHLSTPLARAVTAKNAVHLAHKYNADAIAHGCTGKGNDQVRFEGYILSQDPSMKIIAPVREWNMDRNEQIKYAQNNNIPVPVSHDFPYSVDDNMWGMTWEGGEIEYPNAINPIEKFLTTYTLATDAPDTGELVELEFKNGLPISINGTPMNLSALIMKANTLGGAHGVGVVQMVEDRLVGLKNGGVYELPGAHIIIEAHKALEKYVSTRQVNELKAMMDIKWAYLCYGALWFDPVMDAINAFNEDINKKVTGVVTLKLFKGSTTVVAMESPFGLHNGSFNNDEGYNFNVNASAGFTEIYSLQMKLANQILHNQN</sequence>